<accession>T1C3B7</accession>
<feature type="domain" description="Transposase IS200-like" evidence="1">
    <location>
        <begin position="1"/>
        <end position="85"/>
    </location>
</feature>
<dbReference type="Pfam" id="PF01797">
    <property type="entry name" value="Y1_Tnp"/>
    <property type="match status" value="1"/>
</dbReference>
<dbReference type="AlphaFoldDB" id="T1C3B7"/>
<dbReference type="InterPro" id="IPR036515">
    <property type="entry name" value="Transposase_17_sf"/>
</dbReference>
<dbReference type="PANTHER" id="PTHR33360">
    <property type="entry name" value="TRANSPOSASE FOR INSERTION SEQUENCE ELEMENT IS200"/>
    <property type="match status" value="1"/>
</dbReference>
<dbReference type="Gene3D" id="3.30.70.1290">
    <property type="entry name" value="Transposase IS200-like"/>
    <property type="match status" value="1"/>
</dbReference>
<comment type="caution">
    <text evidence="2">The sequence shown here is derived from an EMBL/GenBank/DDBJ whole genome shotgun (WGS) entry which is preliminary data.</text>
</comment>
<gene>
    <name evidence="2" type="ORF">B1A_04005</name>
</gene>
<reference evidence="2" key="1">
    <citation type="submission" date="2013-08" db="EMBL/GenBank/DDBJ databases">
        <authorList>
            <person name="Mendez C."/>
            <person name="Richter M."/>
            <person name="Ferrer M."/>
            <person name="Sanchez J."/>
        </authorList>
    </citation>
    <scope>NUCLEOTIDE SEQUENCE</scope>
</reference>
<dbReference type="SUPFAM" id="SSF143422">
    <property type="entry name" value="Transposase IS200-like"/>
    <property type="match status" value="1"/>
</dbReference>
<dbReference type="InterPro" id="IPR002686">
    <property type="entry name" value="Transposase_17"/>
</dbReference>
<dbReference type="NCBIfam" id="NF033573">
    <property type="entry name" value="transpos_IS200"/>
    <property type="match status" value="1"/>
</dbReference>
<reference evidence="2" key="2">
    <citation type="journal article" date="2014" name="ISME J.">
        <title>Microbial stratification in low pH oxic and suboxic macroscopic growths along an acid mine drainage.</title>
        <authorList>
            <person name="Mendez-Garcia C."/>
            <person name="Mesa V."/>
            <person name="Sprenger R.R."/>
            <person name="Richter M."/>
            <person name="Diez M.S."/>
            <person name="Solano J."/>
            <person name="Bargiela R."/>
            <person name="Golyshina O.V."/>
            <person name="Manteca A."/>
            <person name="Ramos J.L."/>
            <person name="Gallego J.R."/>
            <person name="Llorente I."/>
            <person name="Martins Dos Santos V.A."/>
            <person name="Jensen O.N."/>
            <person name="Pelaez A.I."/>
            <person name="Sanchez J."/>
            <person name="Ferrer M."/>
        </authorList>
    </citation>
    <scope>NUCLEOTIDE SEQUENCE</scope>
</reference>
<evidence type="ECO:0000313" key="2">
    <source>
        <dbReference type="EMBL" id="EQD75378.1"/>
    </source>
</evidence>
<organism evidence="2">
    <name type="scientific">mine drainage metagenome</name>
    <dbReference type="NCBI Taxonomy" id="410659"/>
    <lineage>
        <taxon>unclassified sequences</taxon>
        <taxon>metagenomes</taxon>
        <taxon>ecological metagenomes</taxon>
    </lineage>
</organism>
<name>T1C3B7_9ZZZZ</name>
<dbReference type="GO" id="GO:0003677">
    <property type="term" value="F:DNA binding"/>
    <property type="evidence" value="ECO:0007669"/>
    <property type="project" value="InterPro"/>
</dbReference>
<proteinExistence type="predicted"/>
<evidence type="ECO:0000259" key="1">
    <source>
        <dbReference type="SMART" id="SM01321"/>
    </source>
</evidence>
<dbReference type="GO" id="GO:0006313">
    <property type="term" value="P:DNA transposition"/>
    <property type="evidence" value="ECO:0007669"/>
    <property type="project" value="InterPro"/>
</dbReference>
<sequence>KQDEYQYKILEMEVMPDHVHLLIDVNPKRGVYHVVNQIKGYSSFVLRNEFPVLKRKIPTLWTHSKFISTVGSVTLEVVKKYIEEQKRV</sequence>
<protein>
    <submittedName>
        <fullName evidence="2">Transposase IS200-family protein</fullName>
    </submittedName>
</protein>
<dbReference type="GO" id="GO:0004803">
    <property type="term" value="F:transposase activity"/>
    <property type="evidence" value="ECO:0007669"/>
    <property type="project" value="InterPro"/>
</dbReference>
<dbReference type="PANTHER" id="PTHR33360:SF2">
    <property type="entry name" value="TRANSPOSASE FOR INSERTION SEQUENCE ELEMENT IS200"/>
    <property type="match status" value="1"/>
</dbReference>
<dbReference type="EMBL" id="AUZX01002915">
    <property type="protein sequence ID" value="EQD75378.1"/>
    <property type="molecule type" value="Genomic_DNA"/>
</dbReference>
<dbReference type="SMART" id="SM01321">
    <property type="entry name" value="Y1_Tnp"/>
    <property type="match status" value="1"/>
</dbReference>
<feature type="non-terminal residue" evidence="2">
    <location>
        <position position="1"/>
    </location>
</feature>